<dbReference type="PROSITE" id="PS50102">
    <property type="entry name" value="RRM"/>
    <property type="match status" value="2"/>
</dbReference>
<dbReference type="PANTHER" id="PTHR24012">
    <property type="entry name" value="RNA BINDING PROTEIN"/>
    <property type="match status" value="1"/>
</dbReference>
<feature type="region of interest" description="Disordered" evidence="4">
    <location>
        <begin position="561"/>
        <end position="590"/>
    </location>
</feature>
<feature type="compositionally biased region" description="Polar residues" evidence="4">
    <location>
        <begin position="96"/>
        <end position="114"/>
    </location>
</feature>
<feature type="region of interest" description="Disordered" evidence="4">
    <location>
        <begin position="1"/>
        <end position="75"/>
    </location>
</feature>
<dbReference type="CDD" id="cd00590">
    <property type="entry name" value="RRM_SF"/>
    <property type="match status" value="1"/>
</dbReference>
<gene>
    <name evidence="6" type="ORF">I313_01299</name>
</gene>
<reference evidence="6 7" key="1">
    <citation type="submission" date="2015-01" db="EMBL/GenBank/DDBJ databases">
        <title>The Genome Sequence of Cryptococcus gattii Ram5.</title>
        <authorList>
            <consortium name="The Broad Institute Genomics Platform"/>
            <person name="Cuomo C."/>
            <person name="Litvintseva A."/>
            <person name="Chen Y."/>
            <person name="Heitman J."/>
            <person name="Sun S."/>
            <person name="Springer D."/>
            <person name="Dromer F."/>
            <person name="Young S."/>
            <person name="Zeng Q."/>
            <person name="Gargeya S."/>
            <person name="Abouelleil A."/>
            <person name="Alvarado L."/>
            <person name="Chapman S.B."/>
            <person name="Gainer-Dewar J."/>
            <person name="Goldberg J."/>
            <person name="Griggs A."/>
            <person name="Gujja S."/>
            <person name="Hansen M."/>
            <person name="Howarth C."/>
            <person name="Imamovic A."/>
            <person name="Larimer J."/>
            <person name="Murphy C."/>
            <person name="Naylor J."/>
            <person name="Pearson M."/>
            <person name="Priest M."/>
            <person name="Roberts A."/>
            <person name="Saif S."/>
            <person name="Shea T."/>
            <person name="Sykes S."/>
            <person name="Wortman J."/>
            <person name="Nusbaum C."/>
            <person name="Birren B."/>
        </authorList>
    </citation>
    <scope>NUCLEOTIDE SEQUENCE [LARGE SCALE GENOMIC DNA]</scope>
    <source>
        <strain evidence="6 7">Ram5</strain>
    </source>
</reference>
<feature type="region of interest" description="Disordered" evidence="4">
    <location>
        <begin position="171"/>
        <end position="207"/>
    </location>
</feature>
<proteinExistence type="predicted"/>
<keyword evidence="2 3" id="KW-0694">RNA-binding</keyword>
<feature type="compositionally biased region" description="Polar residues" evidence="4">
    <location>
        <begin position="54"/>
        <end position="75"/>
    </location>
</feature>
<dbReference type="InterPro" id="IPR012677">
    <property type="entry name" value="Nucleotide-bd_a/b_plait_sf"/>
</dbReference>
<evidence type="ECO:0000256" key="1">
    <source>
        <dbReference type="ARBA" id="ARBA00022737"/>
    </source>
</evidence>
<dbReference type="SMART" id="SM00360">
    <property type="entry name" value="RRM"/>
    <property type="match status" value="2"/>
</dbReference>
<evidence type="ECO:0000259" key="5">
    <source>
        <dbReference type="PROSITE" id="PS50102"/>
    </source>
</evidence>
<evidence type="ECO:0000256" key="3">
    <source>
        <dbReference type="PROSITE-ProRule" id="PRU00176"/>
    </source>
</evidence>
<organism evidence="6 7">
    <name type="scientific">Cryptococcus deuterogattii Ram5</name>
    <dbReference type="NCBI Taxonomy" id="1296110"/>
    <lineage>
        <taxon>Eukaryota</taxon>
        <taxon>Fungi</taxon>
        <taxon>Dikarya</taxon>
        <taxon>Basidiomycota</taxon>
        <taxon>Agaricomycotina</taxon>
        <taxon>Tremellomycetes</taxon>
        <taxon>Tremellales</taxon>
        <taxon>Cryptococcaceae</taxon>
        <taxon>Cryptococcus</taxon>
        <taxon>Cryptococcus gattii species complex</taxon>
    </lineage>
</organism>
<dbReference type="Gene3D" id="3.30.70.330">
    <property type="match status" value="2"/>
</dbReference>
<feature type="domain" description="RRM" evidence="5">
    <location>
        <begin position="223"/>
        <end position="292"/>
    </location>
</feature>
<dbReference type="EMBL" id="KN847897">
    <property type="protein sequence ID" value="KIR43090.1"/>
    <property type="molecule type" value="Genomic_DNA"/>
</dbReference>
<keyword evidence="1" id="KW-0677">Repeat</keyword>
<feature type="compositionally biased region" description="Low complexity" evidence="4">
    <location>
        <begin position="17"/>
        <end position="33"/>
    </location>
</feature>
<name>A0A0D0VE48_9TREE</name>
<feature type="region of interest" description="Disordered" evidence="4">
    <location>
        <begin position="96"/>
        <end position="155"/>
    </location>
</feature>
<dbReference type="GO" id="GO:0003723">
    <property type="term" value="F:RNA binding"/>
    <property type="evidence" value="ECO:0007669"/>
    <property type="project" value="UniProtKB-UniRule"/>
</dbReference>
<dbReference type="InterPro" id="IPR035979">
    <property type="entry name" value="RBD_domain_sf"/>
</dbReference>
<dbReference type="OrthoDB" id="271725at2759"/>
<accession>A0A0D0VE48</accession>
<keyword evidence="7" id="KW-1185">Reference proteome</keyword>
<sequence length="590" mass="64873">MSSQFASSPACYIPSRTSPTLTSGSTNTNSTPSVDDSFATSHSDATSKDHETDSSPSLPPTTARSFGAGWNSSSVVPSSKKLELYCISPLADGISSTRTRSPSLPVLPSQSAIYQPQPRPCFQDLPDYSLYTSTTTSSPNPFNPPSEVGFDGGLRHQPSLSSVDLDFDDHRYSPTRLSSTQKSLLRQSTPNLNSNSEDDASEGSSGKALSNNMLVLPRVGEGRNVFIYRVSRTLTEAELYKIAISFGEIVSVKVQNCVAKPHAFVMFKKPEQAQSFIAHLKCRDIDCEYGKEDYQVQNKALEDPNSANLYMSGLPTDITFDELADLVAPGCICSWKPLMDEVGNRRGPVMVRLQTRPQADDVIRRLSNKYYPGMSELLQVRIADSDEQKCFKRYQMRERLSPNSGLDHMRRRASMPAGDITHDVDDLSILLQKQTLLTMQLNAVNEKLARSAPGAPRPFLSPVRFSTTHRDPFASAPIIEDMDCPVLSPTSSSYRGRLSSTLSNHTQLMDSIWKSPSGMTSEPLWLNGWPIKPRLGDVVEIEPHSHLPKRLQDHGGLVKTPSAAKTHHAKSSPELGVSLNGVLGRRRSNN</sequence>
<dbReference type="InterPro" id="IPR000504">
    <property type="entry name" value="RRM_dom"/>
</dbReference>
<protein>
    <recommendedName>
        <fullName evidence="5">RRM domain-containing protein</fullName>
    </recommendedName>
</protein>
<evidence type="ECO:0000256" key="4">
    <source>
        <dbReference type="SAM" id="MobiDB-lite"/>
    </source>
</evidence>
<feature type="compositionally biased region" description="Polar residues" evidence="4">
    <location>
        <begin position="175"/>
        <end position="195"/>
    </location>
</feature>
<dbReference type="SUPFAM" id="SSF54928">
    <property type="entry name" value="RNA-binding domain, RBD"/>
    <property type="match status" value="1"/>
</dbReference>
<evidence type="ECO:0000313" key="6">
    <source>
        <dbReference type="EMBL" id="KIR43090.1"/>
    </source>
</evidence>
<dbReference type="HOGENOM" id="CLU_449772_0_0_1"/>
<dbReference type="AlphaFoldDB" id="A0A0D0VE48"/>
<evidence type="ECO:0000256" key="2">
    <source>
        <dbReference type="ARBA" id="ARBA00022884"/>
    </source>
</evidence>
<feature type="domain" description="RRM" evidence="5">
    <location>
        <begin position="307"/>
        <end position="385"/>
    </location>
</feature>
<dbReference type="Proteomes" id="UP000053392">
    <property type="component" value="Unassembled WGS sequence"/>
</dbReference>
<dbReference type="Pfam" id="PF00076">
    <property type="entry name" value="RRM_1"/>
    <property type="match status" value="1"/>
</dbReference>
<evidence type="ECO:0000313" key="7">
    <source>
        <dbReference type="Proteomes" id="UP000053392"/>
    </source>
</evidence>